<dbReference type="InterPro" id="IPR003018">
    <property type="entry name" value="GAF"/>
</dbReference>
<proteinExistence type="predicted"/>
<keyword evidence="5" id="KW-0902">Two-component regulatory system</keyword>
<keyword evidence="8" id="KW-0547">Nucleotide-binding</keyword>
<gene>
    <name evidence="8" type="ORF">ABWT76_004895</name>
</gene>
<dbReference type="GO" id="GO:0005524">
    <property type="term" value="F:ATP binding"/>
    <property type="evidence" value="ECO:0007669"/>
    <property type="project" value="UniProtKB-KW"/>
</dbReference>
<evidence type="ECO:0000256" key="3">
    <source>
        <dbReference type="ARBA" id="ARBA00022553"/>
    </source>
</evidence>
<keyword evidence="8" id="KW-0067">ATP-binding</keyword>
<protein>
    <recommendedName>
        <fullName evidence="2">histidine kinase</fullName>
        <ecNumber evidence="2">2.7.13.3</ecNumber>
    </recommendedName>
</protein>
<dbReference type="InterPro" id="IPR029016">
    <property type="entry name" value="GAF-like_dom_sf"/>
</dbReference>
<evidence type="ECO:0000256" key="6">
    <source>
        <dbReference type="SAM" id="Coils"/>
    </source>
</evidence>
<accession>A0AAU8JAF5</accession>
<dbReference type="GO" id="GO:0000155">
    <property type="term" value="F:phosphorelay sensor kinase activity"/>
    <property type="evidence" value="ECO:0007669"/>
    <property type="project" value="InterPro"/>
</dbReference>
<keyword evidence="4" id="KW-0418">Kinase</keyword>
<dbReference type="PANTHER" id="PTHR43065">
    <property type="entry name" value="SENSOR HISTIDINE KINASE"/>
    <property type="match status" value="1"/>
</dbReference>
<dbReference type="PANTHER" id="PTHR43065:SF50">
    <property type="entry name" value="HISTIDINE KINASE"/>
    <property type="match status" value="1"/>
</dbReference>
<dbReference type="SUPFAM" id="SSF47384">
    <property type="entry name" value="Homodimeric domain of signal transducing histidine kinase"/>
    <property type="match status" value="1"/>
</dbReference>
<dbReference type="EC" id="2.7.13.3" evidence="2"/>
<sequence length="593" mass="64873">MAINLKKLCDSPLLLEAIADLVKSMGTSIVIQDTKGRVIFGDESKKAGSQLPIEIDGEVIGWAIGEAKVAPIASIISCFAQKELEKKTLAHEVLDNYREITFLYDLSEKLTASLDIDELVNLLLAEAKELIKATSGAVMLLSNTGNTEELKVVSAFGQEWNRDRLRIPLDESILGVVVKNGLGEIINDVANDPRCMDFEATMSALICIPLISKGRPIGAIALGNSSPVTYTAADLKRMNTLAFQAAAAIDNAQLYQESCIAATTAQLQAEKLQQALRELQETQSQLIQSEKMSSLGQLVAGVAHEINNPINFISGNLCHAQQYTEELLKILQLYQQEFPNLTPALEAAIAEIDLEFLSADFPKLIYSMKLGTDRIREIVLSLRNFSRLDEAQTKPVDLHSGIDSTLMILQHRLKPQPGRPNIQVIKNYGDLPLVECHAGLMNQVFMNILSNAIDALEEQQKPGEIVITTELISHKPRLLATTGEPMSHDGNESVLIKIRDNGFGIPEEICSRLFDPFFTTKPVGKGTGLGLSISYKIIVEKHGGIIKCLSQPGLGTEFYIQIPLKLSIELGKNSAATAVRRRSPSAHRSGVLF</sequence>
<dbReference type="InterPro" id="IPR003594">
    <property type="entry name" value="HATPase_dom"/>
</dbReference>
<dbReference type="InterPro" id="IPR036890">
    <property type="entry name" value="HATPase_C_sf"/>
</dbReference>
<organism evidence="8">
    <name type="scientific">Planktothricoides raciborskii GIHE-MW2</name>
    <dbReference type="NCBI Taxonomy" id="2792601"/>
    <lineage>
        <taxon>Bacteria</taxon>
        <taxon>Bacillati</taxon>
        <taxon>Cyanobacteriota</taxon>
        <taxon>Cyanophyceae</taxon>
        <taxon>Oscillatoriophycideae</taxon>
        <taxon>Oscillatoriales</taxon>
        <taxon>Oscillatoriaceae</taxon>
        <taxon>Planktothricoides</taxon>
    </lineage>
</organism>
<dbReference type="RefSeq" id="WP_190878470.1">
    <property type="nucleotide sequence ID" value="NZ_CP159837.1"/>
</dbReference>
<comment type="catalytic activity">
    <reaction evidence="1">
        <text>ATP + protein L-histidine = ADP + protein N-phospho-L-histidine.</text>
        <dbReference type="EC" id="2.7.13.3"/>
    </reaction>
</comment>
<evidence type="ECO:0000259" key="7">
    <source>
        <dbReference type="PROSITE" id="PS50109"/>
    </source>
</evidence>
<dbReference type="Gene3D" id="3.30.450.40">
    <property type="match status" value="1"/>
</dbReference>
<dbReference type="PROSITE" id="PS50109">
    <property type="entry name" value="HIS_KIN"/>
    <property type="match status" value="1"/>
</dbReference>
<dbReference type="InterPro" id="IPR004358">
    <property type="entry name" value="Sig_transdc_His_kin-like_C"/>
</dbReference>
<dbReference type="CDD" id="cd00082">
    <property type="entry name" value="HisKA"/>
    <property type="match status" value="1"/>
</dbReference>
<dbReference type="InterPro" id="IPR003661">
    <property type="entry name" value="HisK_dim/P_dom"/>
</dbReference>
<dbReference type="Gene3D" id="3.30.565.10">
    <property type="entry name" value="Histidine kinase-like ATPase, C-terminal domain"/>
    <property type="match status" value="1"/>
</dbReference>
<keyword evidence="6" id="KW-0175">Coiled coil</keyword>
<dbReference type="AlphaFoldDB" id="A0AAU8JAF5"/>
<evidence type="ECO:0000313" key="8">
    <source>
        <dbReference type="EMBL" id="XCM36157.1"/>
    </source>
</evidence>
<reference evidence="8" key="1">
    <citation type="submission" date="2024-07" db="EMBL/GenBank/DDBJ databases">
        <authorList>
            <person name="Kim Y.J."/>
            <person name="Jeong J.Y."/>
        </authorList>
    </citation>
    <scope>NUCLEOTIDE SEQUENCE</scope>
    <source>
        <strain evidence="8">GIHE-MW2</strain>
    </source>
</reference>
<dbReference type="SUPFAM" id="SSF55874">
    <property type="entry name" value="ATPase domain of HSP90 chaperone/DNA topoisomerase II/histidine kinase"/>
    <property type="match status" value="1"/>
</dbReference>
<keyword evidence="3" id="KW-0597">Phosphoprotein</keyword>
<dbReference type="Pfam" id="PF13185">
    <property type="entry name" value="GAF_2"/>
    <property type="match status" value="1"/>
</dbReference>
<feature type="domain" description="Histidine kinase" evidence="7">
    <location>
        <begin position="301"/>
        <end position="566"/>
    </location>
</feature>
<evidence type="ECO:0000256" key="4">
    <source>
        <dbReference type="ARBA" id="ARBA00022777"/>
    </source>
</evidence>
<keyword evidence="4" id="KW-0808">Transferase</keyword>
<dbReference type="PRINTS" id="PR00344">
    <property type="entry name" value="BCTRLSENSOR"/>
</dbReference>
<feature type="coiled-coil region" evidence="6">
    <location>
        <begin position="262"/>
        <end position="292"/>
    </location>
</feature>
<dbReference type="SUPFAM" id="SSF55781">
    <property type="entry name" value="GAF domain-like"/>
    <property type="match status" value="1"/>
</dbReference>
<evidence type="ECO:0000256" key="2">
    <source>
        <dbReference type="ARBA" id="ARBA00012438"/>
    </source>
</evidence>
<evidence type="ECO:0000256" key="1">
    <source>
        <dbReference type="ARBA" id="ARBA00000085"/>
    </source>
</evidence>
<evidence type="ECO:0000256" key="5">
    <source>
        <dbReference type="ARBA" id="ARBA00023012"/>
    </source>
</evidence>
<dbReference type="SMART" id="SM00065">
    <property type="entry name" value="GAF"/>
    <property type="match status" value="1"/>
</dbReference>
<dbReference type="InterPro" id="IPR005467">
    <property type="entry name" value="His_kinase_dom"/>
</dbReference>
<dbReference type="SMART" id="SM00387">
    <property type="entry name" value="HATPase_c"/>
    <property type="match status" value="1"/>
</dbReference>
<dbReference type="InterPro" id="IPR036097">
    <property type="entry name" value="HisK_dim/P_sf"/>
</dbReference>
<dbReference type="EMBL" id="CP159837">
    <property type="protein sequence ID" value="XCM36157.1"/>
    <property type="molecule type" value="Genomic_DNA"/>
</dbReference>
<name>A0AAU8JAF5_9CYAN</name>
<dbReference type="Gene3D" id="1.10.287.130">
    <property type="match status" value="1"/>
</dbReference>
<dbReference type="Pfam" id="PF02518">
    <property type="entry name" value="HATPase_c"/>
    <property type="match status" value="1"/>
</dbReference>